<evidence type="ECO:0000313" key="2">
    <source>
        <dbReference type="EMBL" id="RCI10076.1"/>
    </source>
</evidence>
<dbReference type="STRING" id="1330021.A0A367L6L8"/>
<dbReference type="PANTHER" id="PTHR47256">
    <property type="entry name" value="ZN(II)2CYS6 TRANSCRIPTION FACTOR (EUROFUNG)-RELATED"/>
    <property type="match status" value="1"/>
</dbReference>
<dbReference type="Gene3D" id="4.10.240.10">
    <property type="entry name" value="Zn(2)-C6 fungal-type DNA-binding domain"/>
    <property type="match status" value="1"/>
</dbReference>
<dbReference type="InterPro" id="IPR053187">
    <property type="entry name" value="Notoamide_regulator"/>
</dbReference>
<dbReference type="Proteomes" id="UP000253664">
    <property type="component" value="Unassembled WGS sequence"/>
</dbReference>
<evidence type="ECO:0000256" key="1">
    <source>
        <dbReference type="SAM" id="MobiDB-lite"/>
    </source>
</evidence>
<dbReference type="GO" id="GO:0000981">
    <property type="term" value="F:DNA-binding transcription factor activity, RNA polymerase II-specific"/>
    <property type="evidence" value="ECO:0007669"/>
    <property type="project" value="InterPro"/>
</dbReference>
<keyword evidence="3" id="KW-1185">Reference proteome</keyword>
<organism evidence="2 3">
    <name type="scientific">Ophiocordyceps polyrhachis-furcata BCC 54312</name>
    <dbReference type="NCBI Taxonomy" id="1330021"/>
    <lineage>
        <taxon>Eukaryota</taxon>
        <taxon>Fungi</taxon>
        <taxon>Dikarya</taxon>
        <taxon>Ascomycota</taxon>
        <taxon>Pezizomycotina</taxon>
        <taxon>Sordariomycetes</taxon>
        <taxon>Hypocreomycetidae</taxon>
        <taxon>Hypocreales</taxon>
        <taxon>Ophiocordycipitaceae</taxon>
        <taxon>Ophiocordyceps</taxon>
    </lineage>
</organism>
<feature type="compositionally biased region" description="Pro residues" evidence="1">
    <location>
        <begin position="140"/>
        <end position="149"/>
    </location>
</feature>
<dbReference type="OrthoDB" id="4925511at2759"/>
<dbReference type="EMBL" id="LKCN02000013">
    <property type="protein sequence ID" value="RCI10076.1"/>
    <property type="molecule type" value="Genomic_DNA"/>
</dbReference>
<reference evidence="2 3" key="1">
    <citation type="journal article" date="2015" name="BMC Genomics">
        <title>Insights from the genome of Ophiocordyceps polyrhachis-furcata to pathogenicity and host specificity in insect fungi.</title>
        <authorList>
            <person name="Wichadakul D."/>
            <person name="Kobmoo N."/>
            <person name="Ingsriswang S."/>
            <person name="Tangphatsornruang S."/>
            <person name="Chantasingh D."/>
            <person name="Luangsa-ard J.J."/>
            <person name="Eurwilaichitr L."/>
        </authorList>
    </citation>
    <scope>NUCLEOTIDE SEQUENCE [LARGE SCALE GENOMIC DNA]</scope>
    <source>
        <strain evidence="2 3">BCC 54312</strain>
    </source>
</reference>
<gene>
    <name evidence="2" type="ORF">L249_8759</name>
</gene>
<accession>A0A367L6L8</accession>
<evidence type="ECO:0008006" key="4">
    <source>
        <dbReference type="Google" id="ProtNLM"/>
    </source>
</evidence>
<sequence length="465" mass="50526">MPRREQCDGKDPCDRCSRSGRQCLFSSNQHESKDALRAEIERLRGNNERSNALLDVVSSPNNLGMLNMMVQRLHDNRTDSRHAILLDFAARIRTGSLERRPASSDLPASDPCPYLNNTMGEAGGGKSPSLPGLLSTSSPTPSPKPPPKTEPMQTGWDVAHVRQLVESLAKWDCMPFCLLNKKLFLDDLASGGTRYCSPALVNALVALSMRMKEGSNDEALSGKTLSLIRDSSGRLPDGQALGVLALYQLVCGREADARDLASSFVTAMSQLRTQKPSLDEDDSYDGHQYNQVISASYCGAISLVRELRMFQLLEWVYKILAYGHEGISWSRVLAALSESYAGIYGLSHASPLVAHFVFASGKFSLAAEKTGHGVMNIVSMRASSTGVDKKALASSSPSSSPSHVFMSMVAHARLLLDEMSETHPMAAVAESSLSLYPVELQFMGFAHSLPSDVKVVDRPTSLSLE</sequence>
<dbReference type="AlphaFoldDB" id="A0A367L6L8"/>
<protein>
    <recommendedName>
        <fullName evidence="4">Zn(2)-C6 fungal-type domain-containing protein</fullName>
    </recommendedName>
</protein>
<dbReference type="InterPro" id="IPR036864">
    <property type="entry name" value="Zn2-C6_fun-type_DNA-bd_sf"/>
</dbReference>
<name>A0A367L6L8_9HYPO</name>
<proteinExistence type="predicted"/>
<dbReference type="GO" id="GO:0008270">
    <property type="term" value="F:zinc ion binding"/>
    <property type="evidence" value="ECO:0007669"/>
    <property type="project" value="InterPro"/>
</dbReference>
<comment type="caution">
    <text evidence="2">The sequence shown here is derived from an EMBL/GenBank/DDBJ whole genome shotgun (WGS) entry which is preliminary data.</text>
</comment>
<feature type="compositionally biased region" description="Low complexity" evidence="1">
    <location>
        <begin position="127"/>
        <end position="139"/>
    </location>
</feature>
<dbReference type="PANTHER" id="PTHR47256:SF3">
    <property type="entry name" value="ZN(II)2CYS6 TRANSCRIPTION FACTOR (EUROFUNG)"/>
    <property type="match status" value="1"/>
</dbReference>
<evidence type="ECO:0000313" key="3">
    <source>
        <dbReference type="Proteomes" id="UP000253664"/>
    </source>
</evidence>
<feature type="region of interest" description="Disordered" evidence="1">
    <location>
        <begin position="99"/>
        <end position="153"/>
    </location>
</feature>